<dbReference type="Gene3D" id="2.30.270.10">
    <property type="entry name" value="duf1285 protein"/>
    <property type="match status" value="1"/>
</dbReference>
<dbReference type="OrthoDB" id="3078366at2"/>
<evidence type="ECO:0000256" key="1">
    <source>
        <dbReference type="SAM" id="MobiDB-lite"/>
    </source>
</evidence>
<feature type="domain" description="DUF1285" evidence="3">
    <location>
        <begin position="120"/>
        <end position="212"/>
    </location>
</feature>
<comment type="caution">
    <text evidence="4">The sequence shown here is derived from an EMBL/GenBank/DDBJ whole genome shotgun (WGS) entry which is preliminary data.</text>
</comment>
<proteinExistence type="predicted"/>
<dbReference type="Pfam" id="PF21028">
    <property type="entry name" value="DUF1285_C"/>
    <property type="match status" value="1"/>
</dbReference>
<dbReference type="AlphaFoldDB" id="A0A844LY96"/>
<organism evidence="4 5">
    <name type="scientific">Psychrobacter sanguinis</name>
    <dbReference type="NCBI Taxonomy" id="861445"/>
    <lineage>
        <taxon>Bacteria</taxon>
        <taxon>Pseudomonadati</taxon>
        <taxon>Pseudomonadota</taxon>
        <taxon>Gammaproteobacteria</taxon>
        <taxon>Moraxellales</taxon>
        <taxon>Moraxellaceae</taxon>
        <taxon>Psychrobacter</taxon>
    </lineage>
</organism>
<gene>
    <name evidence="4" type="ORF">GB996_01900</name>
</gene>
<dbReference type="EMBL" id="WFKQ01000001">
    <property type="protein sequence ID" value="MUG31545.1"/>
    <property type="molecule type" value="Genomic_DNA"/>
</dbReference>
<dbReference type="InterPro" id="IPR010707">
    <property type="entry name" value="DUF1285"/>
</dbReference>
<dbReference type="Proteomes" id="UP000442109">
    <property type="component" value="Unassembled WGS sequence"/>
</dbReference>
<dbReference type="RefSeq" id="WP_155586681.1">
    <property type="nucleotide sequence ID" value="NZ_WFKQ01000001.1"/>
</dbReference>
<evidence type="ECO:0000313" key="4">
    <source>
        <dbReference type="EMBL" id="MUG31545.1"/>
    </source>
</evidence>
<evidence type="ECO:0000259" key="3">
    <source>
        <dbReference type="Pfam" id="PF21028"/>
    </source>
</evidence>
<dbReference type="Pfam" id="PF06938">
    <property type="entry name" value="DUF1285_N"/>
    <property type="match status" value="1"/>
</dbReference>
<name>A0A844LY96_9GAMM</name>
<sequence>MSQSCSNPKITANPDNYSETNSTLAKASIDSLSEYLKHQVTDRRGRSIPPLDKWHPERVGEMDLVIKANGEWWHEGSKISRQSLVDLFSTVLWREGTGENSAYYLKTPVEKLRIKVEDVPFLITEVNVIEQEGTQTIEFITSTGDVIHLDEDHPLQMGEYQGEQRPYIEVRFGMKGLLSRTVLMHLVKLGELTEQDAQTSLILQSGGNAYSMTVAN</sequence>
<dbReference type="InterPro" id="IPR023361">
    <property type="entry name" value="DUF1285_beta_roll_sf"/>
</dbReference>
<dbReference type="PIRSF" id="PIRSF029557">
    <property type="entry name" value="UCP029557"/>
    <property type="match status" value="1"/>
</dbReference>
<dbReference type="Gene3D" id="3.10.540.10">
    <property type="entry name" value="duf1285 like domain"/>
    <property type="match status" value="1"/>
</dbReference>
<dbReference type="InterPro" id="IPR048342">
    <property type="entry name" value="DUF1285_C"/>
</dbReference>
<evidence type="ECO:0000259" key="2">
    <source>
        <dbReference type="Pfam" id="PF06938"/>
    </source>
</evidence>
<evidence type="ECO:0000313" key="5">
    <source>
        <dbReference type="Proteomes" id="UP000442109"/>
    </source>
</evidence>
<reference evidence="4 5" key="1">
    <citation type="journal article" date="2019" name="PLoS ONE">
        <title>Pup mortality in New Zealand sea lions (Phocarctos hookeri) at Enderby Island, Auckland Islands, 2013-18.</title>
        <authorList>
            <person name="Michael S.A."/>
            <person name="Hayman D.T.S."/>
            <person name="Gray R."/>
            <person name="Zhang J."/>
            <person name="Rogers L."/>
            <person name="Roe W.D."/>
        </authorList>
    </citation>
    <scope>NUCLEOTIDE SEQUENCE [LARGE SCALE GENOMIC DNA]</scope>
    <source>
        <strain evidence="4 5">SM868</strain>
    </source>
</reference>
<protein>
    <submittedName>
        <fullName evidence="4">DUF1285 domain-containing protein</fullName>
    </submittedName>
</protein>
<dbReference type="InterPro" id="IPR048341">
    <property type="entry name" value="DUF1285_N"/>
</dbReference>
<feature type="domain" description="DUF1285" evidence="2">
    <location>
        <begin position="49"/>
        <end position="119"/>
    </location>
</feature>
<feature type="region of interest" description="Disordered" evidence="1">
    <location>
        <begin position="1"/>
        <end position="20"/>
    </location>
</feature>
<accession>A0A844LY96</accession>
<keyword evidence="5" id="KW-1185">Reference proteome</keyword>